<reference evidence="2" key="1">
    <citation type="journal article" date="2014" name="Science">
        <title>Ancient hybridizations among the ancestral genomes of bread wheat.</title>
        <authorList>
            <consortium name="International Wheat Genome Sequencing Consortium,"/>
            <person name="Marcussen T."/>
            <person name="Sandve S.R."/>
            <person name="Heier L."/>
            <person name="Spannagl M."/>
            <person name="Pfeifer M."/>
            <person name="Jakobsen K.S."/>
            <person name="Wulff B.B."/>
            <person name="Steuernagel B."/>
            <person name="Mayer K.F."/>
            <person name="Olsen O.A."/>
        </authorList>
    </citation>
    <scope>NUCLEOTIDE SEQUENCE [LARGE SCALE GENOMIC DNA]</scope>
    <source>
        <strain evidence="2">cv. AL8/78</strain>
    </source>
</reference>
<name>A0A453JWY9_AEGTS</name>
<protein>
    <submittedName>
        <fullName evidence="1">Uncharacterized protein</fullName>
    </submittedName>
</protein>
<dbReference type="AlphaFoldDB" id="A0A453JWY9"/>
<reference evidence="1" key="4">
    <citation type="submission" date="2019-03" db="UniProtKB">
        <authorList>
            <consortium name="EnsemblPlants"/>
        </authorList>
    </citation>
    <scope>IDENTIFICATION</scope>
</reference>
<reference evidence="1" key="3">
    <citation type="journal article" date="2017" name="Nature">
        <title>Genome sequence of the progenitor of the wheat D genome Aegilops tauschii.</title>
        <authorList>
            <person name="Luo M.C."/>
            <person name="Gu Y.Q."/>
            <person name="Puiu D."/>
            <person name="Wang H."/>
            <person name="Twardziok S.O."/>
            <person name="Deal K.R."/>
            <person name="Huo N."/>
            <person name="Zhu T."/>
            <person name="Wang L."/>
            <person name="Wang Y."/>
            <person name="McGuire P.E."/>
            <person name="Liu S."/>
            <person name="Long H."/>
            <person name="Ramasamy R.K."/>
            <person name="Rodriguez J.C."/>
            <person name="Van S.L."/>
            <person name="Yuan L."/>
            <person name="Wang Z."/>
            <person name="Xia Z."/>
            <person name="Xiao L."/>
            <person name="Anderson O.D."/>
            <person name="Ouyang S."/>
            <person name="Liang Y."/>
            <person name="Zimin A.V."/>
            <person name="Pertea G."/>
            <person name="Qi P."/>
            <person name="Bennetzen J.L."/>
            <person name="Dai X."/>
            <person name="Dawson M.W."/>
            <person name="Muller H.G."/>
            <person name="Kugler K."/>
            <person name="Rivarola-Duarte L."/>
            <person name="Spannagl M."/>
            <person name="Mayer K.F.X."/>
            <person name="Lu F.H."/>
            <person name="Bevan M.W."/>
            <person name="Leroy P."/>
            <person name="Li P."/>
            <person name="You F.M."/>
            <person name="Sun Q."/>
            <person name="Liu Z."/>
            <person name="Lyons E."/>
            <person name="Wicker T."/>
            <person name="Salzberg S.L."/>
            <person name="Devos K.M."/>
            <person name="Dvorak J."/>
        </authorList>
    </citation>
    <scope>NUCLEOTIDE SEQUENCE [LARGE SCALE GENOMIC DNA]</scope>
    <source>
        <strain evidence="1">cv. AL8/78</strain>
    </source>
</reference>
<keyword evidence="2" id="KW-1185">Reference proteome</keyword>
<evidence type="ECO:0000313" key="1">
    <source>
        <dbReference type="EnsemblPlants" id="AET5Gv20219900.26"/>
    </source>
</evidence>
<proteinExistence type="predicted"/>
<evidence type="ECO:0000313" key="2">
    <source>
        <dbReference type="Proteomes" id="UP000015105"/>
    </source>
</evidence>
<sequence>IYFLINSNPFLMHCRFAIKLSKRKNNFTLFFGEPSCRVPRQRQICDQGYIRWIFTQNFEDIFADSLVLSWLFCSDFPSVHYLVTIYGSSAIVQLLTLEKMRENDGLEDVNCTQIYAGFLPN</sequence>
<dbReference type="Proteomes" id="UP000015105">
    <property type="component" value="Chromosome 5D"/>
</dbReference>
<reference evidence="1" key="5">
    <citation type="journal article" date="2021" name="G3 (Bethesda)">
        <title>Aegilops tauschii genome assembly Aet v5.0 features greater sequence contiguity and improved annotation.</title>
        <authorList>
            <person name="Wang L."/>
            <person name="Zhu T."/>
            <person name="Rodriguez J.C."/>
            <person name="Deal K.R."/>
            <person name="Dubcovsky J."/>
            <person name="McGuire P.E."/>
            <person name="Lux T."/>
            <person name="Spannagl M."/>
            <person name="Mayer K.F.X."/>
            <person name="Baldrich P."/>
            <person name="Meyers B.C."/>
            <person name="Huo N."/>
            <person name="Gu Y.Q."/>
            <person name="Zhou H."/>
            <person name="Devos K.M."/>
            <person name="Bennetzen J.L."/>
            <person name="Unver T."/>
            <person name="Budak H."/>
            <person name="Gulick P.J."/>
            <person name="Galiba G."/>
            <person name="Kalapos B."/>
            <person name="Nelson D.R."/>
            <person name="Li P."/>
            <person name="You F.M."/>
            <person name="Luo M.C."/>
            <person name="Dvorak J."/>
        </authorList>
    </citation>
    <scope>NUCLEOTIDE SEQUENCE [LARGE SCALE GENOMIC DNA]</scope>
    <source>
        <strain evidence="1">cv. AL8/78</strain>
    </source>
</reference>
<dbReference type="Gramene" id="AET5Gv20219900.26">
    <property type="protein sequence ID" value="AET5Gv20219900.26"/>
    <property type="gene ID" value="AET5Gv20219900"/>
</dbReference>
<accession>A0A453JWY9</accession>
<dbReference type="EnsemblPlants" id="AET5Gv20219900.25">
    <property type="protein sequence ID" value="AET5Gv20219900.25"/>
    <property type="gene ID" value="AET5Gv20219900"/>
</dbReference>
<dbReference type="Gramene" id="AET5Gv20219900.25">
    <property type="protein sequence ID" value="AET5Gv20219900.25"/>
    <property type="gene ID" value="AET5Gv20219900"/>
</dbReference>
<organism evidence="1 2">
    <name type="scientific">Aegilops tauschii subsp. strangulata</name>
    <name type="common">Goatgrass</name>
    <dbReference type="NCBI Taxonomy" id="200361"/>
    <lineage>
        <taxon>Eukaryota</taxon>
        <taxon>Viridiplantae</taxon>
        <taxon>Streptophyta</taxon>
        <taxon>Embryophyta</taxon>
        <taxon>Tracheophyta</taxon>
        <taxon>Spermatophyta</taxon>
        <taxon>Magnoliopsida</taxon>
        <taxon>Liliopsida</taxon>
        <taxon>Poales</taxon>
        <taxon>Poaceae</taxon>
        <taxon>BOP clade</taxon>
        <taxon>Pooideae</taxon>
        <taxon>Triticodae</taxon>
        <taxon>Triticeae</taxon>
        <taxon>Triticinae</taxon>
        <taxon>Aegilops</taxon>
    </lineage>
</organism>
<reference evidence="2" key="2">
    <citation type="journal article" date="2017" name="Nat. Plants">
        <title>The Aegilops tauschii genome reveals multiple impacts of transposons.</title>
        <authorList>
            <person name="Zhao G."/>
            <person name="Zou C."/>
            <person name="Li K."/>
            <person name="Wang K."/>
            <person name="Li T."/>
            <person name="Gao L."/>
            <person name="Zhang X."/>
            <person name="Wang H."/>
            <person name="Yang Z."/>
            <person name="Liu X."/>
            <person name="Jiang W."/>
            <person name="Mao L."/>
            <person name="Kong X."/>
            <person name="Jiao Y."/>
            <person name="Jia J."/>
        </authorList>
    </citation>
    <scope>NUCLEOTIDE SEQUENCE [LARGE SCALE GENOMIC DNA]</scope>
    <source>
        <strain evidence="2">cv. AL8/78</strain>
    </source>
</reference>
<dbReference type="EnsemblPlants" id="AET5Gv20219900.26">
    <property type="protein sequence ID" value="AET5Gv20219900.26"/>
    <property type="gene ID" value="AET5Gv20219900"/>
</dbReference>